<accession>A0A430QFK5</accession>
<dbReference type="Gene3D" id="2.10.25.10">
    <property type="entry name" value="Laminin"/>
    <property type="match status" value="1"/>
</dbReference>
<keyword evidence="1" id="KW-0245">EGF-like domain</keyword>
<dbReference type="PROSITE" id="PS00022">
    <property type="entry name" value="EGF_1"/>
    <property type="match status" value="1"/>
</dbReference>
<evidence type="ECO:0000256" key="1">
    <source>
        <dbReference type="PROSITE-ProRule" id="PRU00076"/>
    </source>
</evidence>
<sequence length="703" mass="80742">MVYIQCFIQTINLKYFIFIYLLFYIQCENTTELKHNEFDNDFTVTTPNNLQLIRMKKGIENSNDNHINIEQIKQHNIETLKSHFNRLNKANYNDHDDHDDNNNNNKVNNHDELDLLKSLSNYNDKSNEQSTTFTFIEMIVQRTVNKYMNVIRTRSDWLKRLLQLVKEERDIRSRYNCFTDACIYKIQLFTTQLKAHLLRNTVHLEPIQHKDHRNMDLHMKRMKRTIPESSVFSTSFGINDSTIEILNDGSELQDLLFLHDDITEDDALRLPDEVNKLNLIRHRENDDSMINWTNNNDSKHKSIKFDNPDKIDVARFSQELTGDVLSKHIKSQTVTASIFTDITEGNSMNIATNVNGNDNDNNNDDTDNSNSNNNNKVSSSVTPSFVPIQQLHVSLDNQSNLLIDSEPDLYSDNSVDNEDNNVIEVNHKSHDEELPISMTEQVSNLLVDELNDQKNTLNDNEKERKQVEDVVNSTIFIEDENNIGASSFSTPYTEQPTTTSSSPTETIAFTTNSPISLDNLLSTPNSIDFTTDELLDQMNTTSSLSPLTTSTITTTTKTDNDHSEIYQHSIKPSLNIRAISLTVEETLAIPFGLNKFDGRPYENCTGQYENYCYNAIKCVYISVLETAACYCRTGYTGVRCDMFNLPQTLDILKSFREESIDINSLHQPTAYILHNVIEATARYTVNAVLEERLLSTWEDDGPF</sequence>
<proteinExistence type="predicted"/>
<dbReference type="PROSITE" id="PS50026">
    <property type="entry name" value="EGF_3"/>
    <property type="match status" value="1"/>
</dbReference>
<feature type="domain" description="EGF-like" evidence="3">
    <location>
        <begin position="600"/>
        <end position="641"/>
    </location>
</feature>
<reference evidence="4 5" key="1">
    <citation type="journal article" date="2019" name="PLoS Pathog.">
        <title>Genome sequence of the bovine parasite Schistosoma bovis Tanzania.</title>
        <authorList>
            <person name="Oey H."/>
            <person name="Zakrzewski M."/>
            <person name="Gobert G."/>
            <person name="Gravermann K."/>
            <person name="Stoye J."/>
            <person name="Jones M."/>
            <person name="Mcmanus D."/>
            <person name="Krause L."/>
        </authorList>
    </citation>
    <scope>NUCLEOTIDE SEQUENCE [LARGE SCALE GENOMIC DNA]</scope>
    <source>
        <strain evidence="4 5">TAN1997</strain>
    </source>
</reference>
<evidence type="ECO:0000313" key="5">
    <source>
        <dbReference type="Proteomes" id="UP000290809"/>
    </source>
</evidence>
<dbReference type="PROSITE" id="PS01186">
    <property type="entry name" value="EGF_2"/>
    <property type="match status" value="1"/>
</dbReference>
<dbReference type="Proteomes" id="UP000290809">
    <property type="component" value="Unassembled WGS sequence"/>
</dbReference>
<comment type="caution">
    <text evidence="1">Lacks conserved residue(s) required for the propagation of feature annotation.</text>
</comment>
<name>A0A430QFK5_SCHBO</name>
<dbReference type="SUPFAM" id="SSF57196">
    <property type="entry name" value="EGF/Laminin"/>
    <property type="match status" value="1"/>
</dbReference>
<feature type="disulfide bond" evidence="1">
    <location>
        <begin position="612"/>
        <end position="629"/>
    </location>
</feature>
<keyword evidence="5" id="KW-1185">Reference proteome</keyword>
<evidence type="ECO:0000313" key="4">
    <source>
        <dbReference type="EMBL" id="RTG86463.1"/>
    </source>
</evidence>
<comment type="caution">
    <text evidence="4">The sequence shown here is derived from an EMBL/GenBank/DDBJ whole genome shotgun (WGS) entry which is preliminary data.</text>
</comment>
<dbReference type="AlphaFoldDB" id="A0A430QFK5"/>
<feature type="region of interest" description="Disordered" evidence="2">
    <location>
        <begin position="486"/>
        <end position="505"/>
    </location>
</feature>
<organism evidence="4 5">
    <name type="scientific">Schistosoma bovis</name>
    <name type="common">Blood fluke</name>
    <dbReference type="NCBI Taxonomy" id="6184"/>
    <lineage>
        <taxon>Eukaryota</taxon>
        <taxon>Metazoa</taxon>
        <taxon>Spiralia</taxon>
        <taxon>Lophotrochozoa</taxon>
        <taxon>Platyhelminthes</taxon>
        <taxon>Trematoda</taxon>
        <taxon>Digenea</taxon>
        <taxon>Strigeidida</taxon>
        <taxon>Schistosomatoidea</taxon>
        <taxon>Schistosomatidae</taxon>
        <taxon>Schistosoma</taxon>
    </lineage>
</organism>
<feature type="compositionally biased region" description="Low complexity" evidence="2">
    <location>
        <begin position="489"/>
        <end position="505"/>
    </location>
</feature>
<gene>
    <name evidence="4" type="ORF">DC041_0007519</name>
</gene>
<feature type="disulfide bond" evidence="1">
    <location>
        <begin position="631"/>
        <end position="640"/>
    </location>
</feature>
<feature type="region of interest" description="Disordered" evidence="2">
    <location>
        <begin position="350"/>
        <end position="381"/>
    </location>
</feature>
<keyword evidence="1" id="KW-1015">Disulfide bond</keyword>
<protein>
    <recommendedName>
        <fullName evidence="3">EGF-like domain-containing protein</fullName>
    </recommendedName>
</protein>
<evidence type="ECO:0000259" key="3">
    <source>
        <dbReference type="PROSITE" id="PS50026"/>
    </source>
</evidence>
<feature type="compositionally biased region" description="Low complexity" evidence="2">
    <location>
        <begin position="368"/>
        <end position="381"/>
    </location>
</feature>
<evidence type="ECO:0000256" key="2">
    <source>
        <dbReference type="SAM" id="MobiDB-lite"/>
    </source>
</evidence>
<dbReference type="InterPro" id="IPR000742">
    <property type="entry name" value="EGF"/>
</dbReference>
<dbReference type="EMBL" id="QMKO01001801">
    <property type="protein sequence ID" value="RTG86463.1"/>
    <property type="molecule type" value="Genomic_DNA"/>
</dbReference>